<keyword evidence="4" id="KW-0808">Transferase</keyword>
<organism evidence="4 5">
    <name type="scientific">Durusdinium trenchii</name>
    <dbReference type="NCBI Taxonomy" id="1381693"/>
    <lineage>
        <taxon>Eukaryota</taxon>
        <taxon>Sar</taxon>
        <taxon>Alveolata</taxon>
        <taxon>Dinophyceae</taxon>
        <taxon>Suessiales</taxon>
        <taxon>Symbiodiniaceae</taxon>
        <taxon>Durusdinium</taxon>
    </lineage>
</organism>
<evidence type="ECO:0000313" key="4">
    <source>
        <dbReference type="EMBL" id="CAK9034612.1"/>
    </source>
</evidence>
<comment type="caution">
    <text evidence="4">The sequence shown here is derived from an EMBL/GenBank/DDBJ whole genome shotgun (WGS) entry which is preliminary data.</text>
</comment>
<dbReference type="InterPro" id="IPR010987">
    <property type="entry name" value="Glutathione-S-Trfase_C-like"/>
</dbReference>
<dbReference type="InterPro" id="IPR004045">
    <property type="entry name" value="Glutathione_S-Trfase_N"/>
</dbReference>
<name>A0ABP0L8N3_9DINO</name>
<dbReference type="PROSITE" id="PS50405">
    <property type="entry name" value="GST_CTER"/>
    <property type="match status" value="1"/>
</dbReference>
<dbReference type="SUPFAM" id="SSF53335">
    <property type="entry name" value="S-adenosyl-L-methionine-dependent methyltransferases"/>
    <property type="match status" value="1"/>
</dbReference>
<dbReference type="Proteomes" id="UP001642464">
    <property type="component" value="Unassembled WGS sequence"/>
</dbReference>
<sequence>MLLRATQQPYVDRLYTEEEWKVMKSQMPEGKGVPGVATRPVGNRGLPVLQLPDGTMIPETADIARFICEKRPDLFPAEQAAEAYEMTLAVNTYPLLFPQCMLASYPAEVTEAILRGELPETYHGNLKDLPPYGEVLQVFLHWEQRLGDQAFFGGAAPHFGEFFLFAALDALRQTDPSTAAKVGRLQAWYDRMGRLPAVEGYLQARPPMGPEAHGKPGSLIRKYQQKLVLNWEDVMTVMGIAKPHLEKKTSGHSAAANVALALILQKAEKLGDLSRIAGVVHLVVTQTPCVSCLGAMAQFRALMPEVHLHCHFHRLRQEREARAADPRERRRSICSIYETTSGSSEGQPSFSDALEVFRRMLRVVSMEKDRFFSAALTSSFVPRHGPLPHIRGHRTKGTVGGKDPEGPTTRSSVGLPDLRESLPESILGRLAFLMQRWWTDKRTDLYPPHLDICNSGGKFGVAIPKPELVLRKGFPKGSWEWNMHMYGAALYWQLATATGDSMSDTDSELLRGKRILEVSCMRGGGARYLAEVTGAGKYVAVDEREENIETCKSHDPWPSLSYERLSVRDFSTRFAAGDFDVLLCVEAGADFEKVEFAEQAEHVLSSGGLLLMCDVFMKDQVRELLSNLEHHFEVLEAELLNVLGAAGTAEEDHGLPLPESVMLPSPGTFHSLIGMAMAEGRVKEAIGLVKYQRLKELPVFARSLAMLAEDLRVPPRLAMRFLHESQVAGHLASRRLLSFLLRRLAKLDRPDASRLAVTFLRRCCRKEDSMGVYYRPDYPIPTIKRYPGSGTVAACLALAPSELLPRWARALGIWARCSQPDHEEDAAVPFRALMKRLTSHGGSVEETCRGEVLRALQATGLLERMVAQKVMDEDQVARVF</sequence>
<reference evidence="4 5" key="1">
    <citation type="submission" date="2024-02" db="EMBL/GenBank/DDBJ databases">
        <authorList>
            <person name="Chen Y."/>
            <person name="Shah S."/>
            <person name="Dougan E. K."/>
            <person name="Thang M."/>
            <person name="Chan C."/>
        </authorList>
    </citation>
    <scope>NUCLEOTIDE SEQUENCE [LARGE SCALE GENOMIC DNA]</scope>
</reference>
<feature type="region of interest" description="Disordered" evidence="1">
    <location>
        <begin position="386"/>
        <end position="416"/>
    </location>
</feature>
<evidence type="ECO:0000256" key="1">
    <source>
        <dbReference type="SAM" id="MobiDB-lite"/>
    </source>
</evidence>
<evidence type="ECO:0000259" key="3">
    <source>
        <dbReference type="PROSITE" id="PS50405"/>
    </source>
</evidence>
<dbReference type="InterPro" id="IPR029063">
    <property type="entry name" value="SAM-dependent_MTases_sf"/>
</dbReference>
<dbReference type="Gene3D" id="3.40.30.10">
    <property type="entry name" value="Glutaredoxin"/>
    <property type="match status" value="1"/>
</dbReference>
<dbReference type="SUPFAM" id="SSF47616">
    <property type="entry name" value="GST C-terminal domain-like"/>
    <property type="match status" value="1"/>
</dbReference>
<keyword evidence="5" id="KW-1185">Reference proteome</keyword>
<feature type="domain" description="GST C-terminal" evidence="3">
    <location>
        <begin position="76"/>
        <end position="210"/>
    </location>
</feature>
<dbReference type="GO" id="GO:0032259">
    <property type="term" value="P:methylation"/>
    <property type="evidence" value="ECO:0007669"/>
    <property type="project" value="UniProtKB-KW"/>
</dbReference>
<evidence type="ECO:0000259" key="2">
    <source>
        <dbReference type="PROSITE" id="PS50404"/>
    </source>
</evidence>
<protein>
    <submittedName>
        <fullName evidence="4">Probable phthiotriol/phenolphthiotriol dimycocerosates methyltransferase 2</fullName>
    </submittedName>
</protein>
<dbReference type="Gene3D" id="3.40.50.150">
    <property type="entry name" value="Vaccinia Virus protein VP39"/>
    <property type="match status" value="1"/>
</dbReference>
<proteinExistence type="predicted"/>
<dbReference type="GO" id="GO:0008168">
    <property type="term" value="F:methyltransferase activity"/>
    <property type="evidence" value="ECO:0007669"/>
    <property type="project" value="UniProtKB-KW"/>
</dbReference>
<evidence type="ECO:0000313" key="5">
    <source>
        <dbReference type="Proteomes" id="UP001642464"/>
    </source>
</evidence>
<dbReference type="Gene3D" id="1.20.1050.10">
    <property type="match status" value="1"/>
</dbReference>
<dbReference type="EMBL" id="CAXAMM010014780">
    <property type="protein sequence ID" value="CAK9034612.1"/>
    <property type="molecule type" value="Genomic_DNA"/>
</dbReference>
<feature type="domain" description="GST N-terminal" evidence="2">
    <location>
        <begin position="1"/>
        <end position="75"/>
    </location>
</feature>
<dbReference type="InterPro" id="IPR036282">
    <property type="entry name" value="Glutathione-S-Trfase_C_sf"/>
</dbReference>
<keyword evidence="4" id="KW-0489">Methyltransferase</keyword>
<gene>
    <name evidence="4" type="ORF">SCF082_LOCUS20929</name>
</gene>
<accession>A0ABP0L8N3</accession>
<dbReference type="PROSITE" id="PS50404">
    <property type="entry name" value="GST_NTER"/>
    <property type="match status" value="1"/>
</dbReference>